<dbReference type="AlphaFoldDB" id="A0A220SX55"/>
<proteinExistence type="predicted"/>
<accession>A0A220SX55</accession>
<sequence length="332" mass="36556">MRILWLIPNKPENISGGRARIARHLSDRGIDVDQRQTTLGTALRVLVTAHRYDCIVGTTRAGAIVGLVASLVHDVPFVVDHVDPISQFEKTATRLLATPVRLLENAAFSVADHVLYVYPEEESRIQQRTGQLTETELGLEFEDFSSVSPRAVSDVRTSLEEKAGKGQNIAIYVGGLEPLYNVESMLDGIELLDNWTLVVLGTGSLSPLVETASQTREDVVYLGTVPYEDVPAYLHAADVGLSLVDDQHTLKILEYGAAGLPIVQHTGVAEDRFGELVEYSLPEPNPLSESIRSAVERQNTRELQSFVERFDWGTIADDYEQAIVSAMKETSV</sequence>
<reference evidence="1" key="1">
    <citation type="submission" date="2016-09" db="EMBL/GenBank/DDBJ databases">
        <title>A plasmid goes viral.</title>
        <authorList>
            <person name="Erdmann S."/>
            <person name="Tschitschko B."/>
            <person name="Cavicchioli R."/>
        </authorList>
    </citation>
    <scope>NUCLEOTIDE SEQUENCE</scope>
    <source>
        <strain evidence="1">HLS1</strain>
        <plasmid evidence="1">pR1SE2</plasmid>
    </source>
</reference>
<dbReference type="RefSeq" id="WP_088901297.1">
    <property type="nucleotide sequence ID" value="NZ_JAXGGM010000054.1"/>
</dbReference>
<name>A0A220SX55_9EURY</name>
<protein>
    <submittedName>
        <fullName evidence="1">Glycosyl transferases group 1</fullName>
    </submittedName>
</protein>
<dbReference type="GO" id="GO:0016757">
    <property type="term" value="F:glycosyltransferase activity"/>
    <property type="evidence" value="ECO:0007669"/>
    <property type="project" value="TreeGrafter"/>
</dbReference>
<dbReference type="OrthoDB" id="132546at2157"/>
<dbReference type="EMBL" id="KX906370">
    <property type="protein sequence ID" value="ASK38201.1"/>
    <property type="molecule type" value="Genomic_DNA"/>
</dbReference>
<keyword evidence="1" id="KW-0614">Plasmid</keyword>
<dbReference type="PANTHER" id="PTHR12526:SF638">
    <property type="entry name" value="SPORE COAT PROTEIN SA"/>
    <property type="match status" value="1"/>
</dbReference>
<geneLocation type="plasmid" evidence="1">
    <name>pR1SE2</name>
</geneLocation>
<dbReference type="Pfam" id="PF13692">
    <property type="entry name" value="Glyco_trans_1_4"/>
    <property type="match status" value="1"/>
</dbReference>
<evidence type="ECO:0000313" key="1">
    <source>
        <dbReference type="EMBL" id="ASK38201.1"/>
    </source>
</evidence>
<dbReference type="SUPFAM" id="SSF53756">
    <property type="entry name" value="UDP-Glycosyltransferase/glycogen phosphorylase"/>
    <property type="match status" value="1"/>
</dbReference>
<keyword evidence="1" id="KW-0808">Transferase</keyword>
<dbReference type="PANTHER" id="PTHR12526">
    <property type="entry name" value="GLYCOSYLTRANSFERASE"/>
    <property type="match status" value="1"/>
</dbReference>
<organism evidence="1">
    <name type="scientific">Halorubrum lacusprofundi</name>
    <dbReference type="NCBI Taxonomy" id="2247"/>
    <lineage>
        <taxon>Archaea</taxon>
        <taxon>Methanobacteriati</taxon>
        <taxon>Methanobacteriota</taxon>
        <taxon>Stenosarchaea group</taxon>
        <taxon>Halobacteria</taxon>
        <taxon>Halobacteriales</taxon>
        <taxon>Haloferacaceae</taxon>
        <taxon>Halorubrum</taxon>
    </lineage>
</organism>
<dbReference type="Gene3D" id="3.40.50.2000">
    <property type="entry name" value="Glycogen Phosphorylase B"/>
    <property type="match status" value="1"/>
</dbReference>